<evidence type="ECO:0000259" key="3">
    <source>
        <dbReference type="Pfam" id="PF13614"/>
    </source>
</evidence>
<evidence type="ECO:0000313" key="4">
    <source>
        <dbReference type="EMBL" id="PDV96647.1"/>
    </source>
</evidence>
<dbReference type="InterPro" id="IPR050678">
    <property type="entry name" value="DNA_Partitioning_ATPase"/>
</dbReference>
<protein>
    <submittedName>
        <fullName evidence="4">Cobyrinic acid a,c-diamide synthase</fullName>
    </submittedName>
</protein>
<dbReference type="Proteomes" id="UP000220922">
    <property type="component" value="Unassembled WGS sequence"/>
</dbReference>
<comment type="caution">
    <text evidence="4">The sequence shown here is derived from an EMBL/GenBank/DDBJ whole genome shotgun (WGS) entry which is preliminary data.</text>
</comment>
<dbReference type="PANTHER" id="PTHR13696">
    <property type="entry name" value="P-LOOP CONTAINING NUCLEOSIDE TRIPHOSPHATE HYDROLASE"/>
    <property type="match status" value="1"/>
</dbReference>
<comment type="similarity">
    <text evidence="1">Belongs to the ParA family.</text>
</comment>
<name>A0A2H3L0I4_9CHLR</name>
<dbReference type="InterPro" id="IPR025669">
    <property type="entry name" value="AAA_dom"/>
</dbReference>
<dbReference type="Gene3D" id="3.40.50.300">
    <property type="entry name" value="P-loop containing nucleotide triphosphate hydrolases"/>
    <property type="match status" value="1"/>
</dbReference>
<organism evidence="4 5">
    <name type="scientific">Candidatus Chloroploca asiatica</name>
    <dbReference type="NCBI Taxonomy" id="1506545"/>
    <lineage>
        <taxon>Bacteria</taxon>
        <taxon>Bacillati</taxon>
        <taxon>Chloroflexota</taxon>
        <taxon>Chloroflexia</taxon>
        <taxon>Chloroflexales</taxon>
        <taxon>Chloroflexineae</taxon>
        <taxon>Oscillochloridaceae</taxon>
        <taxon>Candidatus Chloroploca</taxon>
    </lineage>
</organism>
<keyword evidence="5" id="KW-1185">Reference proteome</keyword>
<dbReference type="FunFam" id="3.40.50.300:FF:000285">
    <property type="entry name" value="Sporulation initiation inhibitor Soj"/>
    <property type="match status" value="1"/>
</dbReference>
<proteinExistence type="inferred from homology"/>
<feature type="domain" description="AAA" evidence="3">
    <location>
        <begin position="3"/>
        <end position="167"/>
    </location>
</feature>
<accession>A0A2H3L0I4</accession>
<dbReference type="CDD" id="cd02042">
    <property type="entry name" value="ParAB_family"/>
    <property type="match status" value="1"/>
</dbReference>
<dbReference type="EMBL" id="LYXE01000188">
    <property type="protein sequence ID" value="PDV96647.1"/>
    <property type="molecule type" value="Genomic_DNA"/>
</dbReference>
<dbReference type="InterPro" id="IPR027417">
    <property type="entry name" value="P-loop_NTPase"/>
</dbReference>
<sequence length="339" mass="36061">MGRIVAITNLKGGIGKTTTVVNVSAGLALKGAQVLLVDVDAQGNLAMALGLKPRRTLYDVLVDGKRPEDCLVNARPNLDLLAANESLLTAQPELARRPDWARVLEQALRPVRSKYDFILIDCGGSLTVLNLNALTAASDVVVPTTVEPFSIKGLEMLVKQIIQLKGSTSSLRAIVPTMYDPRTRQSVALLEQLQAQYGAQVTPPIRVNVRLSESSAQGKTIYEFDPRSRGALDYAVLVETLSTLWNFKPPAAPLSAPSPNGAQAPVASPEVHPLTPAPLRSAASASTPAPVVAGAGSILSSTCPICGGPLQRATVAGYRVAYCDHCRYRQQELVSGPRR</sequence>
<dbReference type="Pfam" id="PF13614">
    <property type="entry name" value="AAA_31"/>
    <property type="match status" value="1"/>
</dbReference>
<dbReference type="SUPFAM" id="SSF52540">
    <property type="entry name" value="P-loop containing nucleoside triphosphate hydrolases"/>
    <property type="match status" value="1"/>
</dbReference>
<dbReference type="OrthoDB" id="9815116at2"/>
<evidence type="ECO:0000256" key="2">
    <source>
        <dbReference type="SAM" id="MobiDB-lite"/>
    </source>
</evidence>
<gene>
    <name evidence="4" type="ORF">A9Q02_06715</name>
</gene>
<feature type="region of interest" description="Disordered" evidence="2">
    <location>
        <begin position="255"/>
        <end position="282"/>
    </location>
</feature>
<dbReference type="AlphaFoldDB" id="A0A2H3L0I4"/>
<feature type="compositionally biased region" description="Low complexity" evidence="2">
    <location>
        <begin position="273"/>
        <end position="282"/>
    </location>
</feature>
<evidence type="ECO:0000313" key="5">
    <source>
        <dbReference type="Proteomes" id="UP000220922"/>
    </source>
</evidence>
<reference evidence="4 5" key="1">
    <citation type="submission" date="2016-05" db="EMBL/GenBank/DDBJ databases">
        <authorList>
            <person name="Lavstsen T."/>
            <person name="Jespersen J.S."/>
        </authorList>
    </citation>
    <scope>NUCLEOTIDE SEQUENCE [LARGE SCALE GENOMIC DNA]</scope>
    <source>
        <strain evidence="4 5">B7-9</strain>
    </source>
</reference>
<evidence type="ECO:0000256" key="1">
    <source>
        <dbReference type="ARBA" id="ARBA00006976"/>
    </source>
</evidence>
<dbReference type="RefSeq" id="WP_097655366.1">
    <property type="nucleotide sequence ID" value="NZ_LYXE01000188.1"/>
</dbReference>
<dbReference type="PANTHER" id="PTHR13696:SF52">
    <property type="entry name" value="PARA FAMILY PROTEIN CT_582"/>
    <property type="match status" value="1"/>
</dbReference>